<dbReference type="EMBL" id="LRGB01002614">
    <property type="protein sequence ID" value="KZS06773.1"/>
    <property type="molecule type" value="Genomic_DNA"/>
</dbReference>
<organism evidence="1 2">
    <name type="scientific">Daphnia magna</name>
    <dbReference type="NCBI Taxonomy" id="35525"/>
    <lineage>
        <taxon>Eukaryota</taxon>
        <taxon>Metazoa</taxon>
        <taxon>Ecdysozoa</taxon>
        <taxon>Arthropoda</taxon>
        <taxon>Crustacea</taxon>
        <taxon>Branchiopoda</taxon>
        <taxon>Diplostraca</taxon>
        <taxon>Cladocera</taxon>
        <taxon>Anomopoda</taxon>
        <taxon>Daphniidae</taxon>
        <taxon>Daphnia</taxon>
    </lineage>
</organism>
<protein>
    <submittedName>
        <fullName evidence="1">Uncharacterized protein</fullName>
    </submittedName>
</protein>
<dbReference type="AlphaFoldDB" id="A0A164PF19"/>
<gene>
    <name evidence="1" type="ORF">APZ42_029666</name>
</gene>
<dbReference type="Proteomes" id="UP000076858">
    <property type="component" value="Unassembled WGS sequence"/>
</dbReference>
<reference evidence="1 2" key="1">
    <citation type="submission" date="2016-03" db="EMBL/GenBank/DDBJ databases">
        <title>EvidentialGene: Evidence-directed Construction of Genes on Genomes.</title>
        <authorList>
            <person name="Gilbert D.G."/>
            <person name="Choi J.-H."/>
            <person name="Mockaitis K."/>
            <person name="Colbourne J."/>
            <person name="Pfrender M."/>
        </authorList>
    </citation>
    <scope>NUCLEOTIDE SEQUENCE [LARGE SCALE GENOMIC DNA]</scope>
    <source>
        <strain evidence="1 2">Xinb3</strain>
        <tissue evidence="1">Complete organism</tissue>
    </source>
</reference>
<proteinExistence type="predicted"/>
<evidence type="ECO:0000313" key="1">
    <source>
        <dbReference type="EMBL" id="KZS06773.1"/>
    </source>
</evidence>
<keyword evidence="2" id="KW-1185">Reference proteome</keyword>
<name>A0A164PF19_9CRUS</name>
<accession>A0A164PF19</accession>
<comment type="caution">
    <text evidence="1">The sequence shown here is derived from an EMBL/GenBank/DDBJ whole genome shotgun (WGS) entry which is preliminary data.</text>
</comment>
<sequence>MKQPTANTNEGVSLMVRVHAFQIDCGHN</sequence>
<evidence type="ECO:0000313" key="2">
    <source>
        <dbReference type="Proteomes" id="UP000076858"/>
    </source>
</evidence>